<dbReference type="Ensembl" id="ENSSMRT00000032328.1">
    <property type="protein sequence ID" value="ENSSMRP00000027693.1"/>
    <property type="gene ID" value="ENSSMRG00000021346.1"/>
</dbReference>
<keyword evidence="1" id="KW-0472">Membrane</keyword>
<evidence type="ECO:0000313" key="3">
    <source>
        <dbReference type="Proteomes" id="UP000694421"/>
    </source>
</evidence>
<feature type="transmembrane region" description="Helical" evidence="1">
    <location>
        <begin position="32"/>
        <end position="53"/>
    </location>
</feature>
<proteinExistence type="predicted"/>
<dbReference type="Proteomes" id="UP000694421">
    <property type="component" value="Unplaced"/>
</dbReference>
<sequence>MAAVGECSVAVPLKPISLTHVEYPAGDFTGYFLAYMSLGPIFIIFGFITLIVFKRELHTTEAKRSSRVREAAAGTAEPFCTVLTTPFRQPLRSRHSKISGVNSTARELAVGLLQNCGKPVRSLSWWACCSTKV</sequence>
<organism evidence="2 3">
    <name type="scientific">Salvator merianae</name>
    <name type="common">Argentine black and white tegu</name>
    <name type="synonym">Tupinambis merianae</name>
    <dbReference type="NCBI Taxonomy" id="96440"/>
    <lineage>
        <taxon>Eukaryota</taxon>
        <taxon>Metazoa</taxon>
        <taxon>Chordata</taxon>
        <taxon>Craniata</taxon>
        <taxon>Vertebrata</taxon>
        <taxon>Euteleostomi</taxon>
        <taxon>Lepidosauria</taxon>
        <taxon>Squamata</taxon>
        <taxon>Bifurcata</taxon>
        <taxon>Unidentata</taxon>
        <taxon>Episquamata</taxon>
        <taxon>Laterata</taxon>
        <taxon>Teiioidea</taxon>
        <taxon>Teiidae</taxon>
        <taxon>Salvator</taxon>
    </lineage>
</organism>
<reference evidence="2" key="1">
    <citation type="submission" date="2025-08" db="UniProtKB">
        <authorList>
            <consortium name="Ensembl"/>
        </authorList>
    </citation>
    <scope>IDENTIFICATION</scope>
</reference>
<evidence type="ECO:0000313" key="2">
    <source>
        <dbReference type="Ensembl" id="ENSSMRP00000027693.1"/>
    </source>
</evidence>
<keyword evidence="1" id="KW-1133">Transmembrane helix</keyword>
<name>A0A8D0E7M3_SALMN</name>
<protein>
    <submittedName>
        <fullName evidence="2">Dolichyldiphosphatase 1</fullName>
    </submittedName>
</protein>
<dbReference type="GeneTree" id="ENSGT00390000013112"/>
<dbReference type="AlphaFoldDB" id="A0A8D0E7M3"/>
<reference evidence="2" key="2">
    <citation type="submission" date="2025-09" db="UniProtKB">
        <authorList>
            <consortium name="Ensembl"/>
        </authorList>
    </citation>
    <scope>IDENTIFICATION</scope>
</reference>
<accession>A0A8D0E7M3</accession>
<keyword evidence="3" id="KW-1185">Reference proteome</keyword>
<evidence type="ECO:0000256" key="1">
    <source>
        <dbReference type="SAM" id="Phobius"/>
    </source>
</evidence>
<keyword evidence="1" id="KW-0812">Transmembrane</keyword>